<protein>
    <submittedName>
        <fullName evidence="7">C6 zinc finger domain protein</fullName>
    </submittedName>
</protein>
<comment type="caution">
    <text evidence="7">The sequence shown here is derived from an EMBL/GenBank/DDBJ whole genome shotgun (WGS) entry which is preliminary data.</text>
</comment>
<keyword evidence="8" id="KW-1185">Reference proteome</keyword>
<evidence type="ECO:0000256" key="5">
    <source>
        <dbReference type="ARBA" id="ARBA00023242"/>
    </source>
</evidence>
<accession>A0A2I1CJP6</accession>
<dbReference type="GO" id="GO:0008270">
    <property type="term" value="F:zinc ion binding"/>
    <property type="evidence" value="ECO:0007669"/>
    <property type="project" value="InterPro"/>
</dbReference>
<keyword evidence="2" id="KW-0805">Transcription regulation</keyword>
<dbReference type="GO" id="GO:0005634">
    <property type="term" value="C:nucleus"/>
    <property type="evidence" value="ECO:0007669"/>
    <property type="project" value="UniProtKB-SubCell"/>
</dbReference>
<sequence>MDQWLLERMGEKPSSTSSLQRKPITACEICRQKKRRCDTETPCATCRRLSRACIRPQRKGEIHEILEPRVQRLESLISELSGNFFAGPGQNVAATEQQVSSPLYLLTDSEIIQHSAEMYQPSRSVADSISATSVSLSAIPSPHYIASEAPDTFSTSFQQVPERLSPGYPTSPTTASSRLADVPPQYLPLSASSLAMGTNCASPAVLDSLHSATSKASNITTSPTRFEAETLLDIFFNKVGAAKYTVSREMFQLFLDVIYCSLPVSYDWKIPYIDIISKFHVYMAMAIGLRMKTERHPTERQLLEICYRLALEAAKAPDFWSLPLSAEAAMLFMLFAQVS</sequence>
<dbReference type="GeneID" id="36528384"/>
<keyword evidence="3" id="KW-0238">DNA-binding</keyword>
<dbReference type="AlphaFoldDB" id="A0A2I1CJP6"/>
<gene>
    <name evidence="7" type="ORF">P174DRAFT_117830</name>
</gene>
<name>A0A2I1CJP6_ASPN1</name>
<evidence type="ECO:0000256" key="2">
    <source>
        <dbReference type="ARBA" id="ARBA00023015"/>
    </source>
</evidence>
<dbReference type="PROSITE" id="PS00463">
    <property type="entry name" value="ZN2_CY6_FUNGAL_1"/>
    <property type="match status" value="1"/>
</dbReference>
<dbReference type="GO" id="GO:0000981">
    <property type="term" value="F:DNA-binding transcription factor activity, RNA polymerase II-specific"/>
    <property type="evidence" value="ECO:0007669"/>
    <property type="project" value="InterPro"/>
</dbReference>
<comment type="subcellular location">
    <subcellularLocation>
        <location evidence="1">Nucleus</location>
    </subcellularLocation>
</comment>
<evidence type="ECO:0000256" key="4">
    <source>
        <dbReference type="ARBA" id="ARBA00023163"/>
    </source>
</evidence>
<keyword evidence="4" id="KW-0804">Transcription</keyword>
<dbReference type="RefSeq" id="XP_024686421.1">
    <property type="nucleotide sequence ID" value="XM_024821058.1"/>
</dbReference>
<dbReference type="CDD" id="cd00067">
    <property type="entry name" value="GAL4"/>
    <property type="match status" value="1"/>
</dbReference>
<dbReference type="InterPro" id="IPR036864">
    <property type="entry name" value="Zn2-C6_fun-type_DNA-bd_sf"/>
</dbReference>
<dbReference type="Proteomes" id="UP000234474">
    <property type="component" value="Unassembled WGS sequence"/>
</dbReference>
<dbReference type="STRING" id="1392255.A0A2I1CJP6"/>
<evidence type="ECO:0000313" key="7">
    <source>
        <dbReference type="EMBL" id="PKX97826.1"/>
    </source>
</evidence>
<dbReference type="SUPFAM" id="SSF57701">
    <property type="entry name" value="Zn2/Cys6 DNA-binding domain"/>
    <property type="match status" value="1"/>
</dbReference>
<dbReference type="Gene3D" id="4.10.240.10">
    <property type="entry name" value="Zn(2)-C6 fungal-type DNA-binding domain"/>
    <property type="match status" value="1"/>
</dbReference>
<proteinExistence type="predicted"/>
<dbReference type="PANTHER" id="PTHR31001:SF89">
    <property type="entry name" value="ZN(2)-C6 FUNGAL-TYPE DOMAIN-CONTAINING PROTEIN"/>
    <property type="match status" value="1"/>
</dbReference>
<keyword evidence="5" id="KW-0539">Nucleus</keyword>
<dbReference type="Pfam" id="PF00172">
    <property type="entry name" value="Zn_clus"/>
    <property type="match status" value="1"/>
</dbReference>
<evidence type="ECO:0000313" key="8">
    <source>
        <dbReference type="Proteomes" id="UP000234474"/>
    </source>
</evidence>
<dbReference type="EMBL" id="MSZS01000002">
    <property type="protein sequence ID" value="PKX97826.1"/>
    <property type="molecule type" value="Genomic_DNA"/>
</dbReference>
<dbReference type="SMART" id="SM00066">
    <property type="entry name" value="GAL4"/>
    <property type="match status" value="1"/>
</dbReference>
<dbReference type="OrthoDB" id="9986881at2759"/>
<dbReference type="VEuPathDB" id="FungiDB:P174DRAFT_117830"/>
<evidence type="ECO:0000259" key="6">
    <source>
        <dbReference type="PROSITE" id="PS50048"/>
    </source>
</evidence>
<evidence type="ECO:0000256" key="1">
    <source>
        <dbReference type="ARBA" id="ARBA00004123"/>
    </source>
</evidence>
<dbReference type="GO" id="GO:0003677">
    <property type="term" value="F:DNA binding"/>
    <property type="evidence" value="ECO:0007669"/>
    <property type="project" value="UniProtKB-KW"/>
</dbReference>
<feature type="domain" description="Zn(2)-C6 fungal-type" evidence="6">
    <location>
        <begin position="26"/>
        <end position="55"/>
    </location>
</feature>
<dbReference type="PANTHER" id="PTHR31001">
    <property type="entry name" value="UNCHARACTERIZED TRANSCRIPTIONAL REGULATORY PROTEIN"/>
    <property type="match status" value="1"/>
</dbReference>
<dbReference type="InterPro" id="IPR001138">
    <property type="entry name" value="Zn2Cys6_DnaBD"/>
</dbReference>
<organism evidence="7 8">
    <name type="scientific">Aspergillus novofumigatus (strain IBT 16806)</name>
    <dbReference type="NCBI Taxonomy" id="1392255"/>
    <lineage>
        <taxon>Eukaryota</taxon>
        <taxon>Fungi</taxon>
        <taxon>Dikarya</taxon>
        <taxon>Ascomycota</taxon>
        <taxon>Pezizomycotina</taxon>
        <taxon>Eurotiomycetes</taxon>
        <taxon>Eurotiomycetidae</taxon>
        <taxon>Eurotiales</taxon>
        <taxon>Aspergillaceae</taxon>
        <taxon>Aspergillus</taxon>
        <taxon>Aspergillus subgen. Fumigati</taxon>
    </lineage>
</organism>
<dbReference type="OMA" id="CYELAMQ"/>
<reference evidence="8" key="1">
    <citation type="journal article" date="2018" name="Proc. Natl. Acad. Sci. U.S.A.">
        <title>Linking secondary metabolites to gene clusters through genome sequencing of six diverse Aspergillus species.</title>
        <authorList>
            <person name="Kaerboelling I."/>
            <person name="Vesth T.C."/>
            <person name="Frisvad J.C."/>
            <person name="Nybo J.L."/>
            <person name="Theobald S."/>
            <person name="Kuo A."/>
            <person name="Bowyer P."/>
            <person name="Matsuda Y."/>
            <person name="Mondo S."/>
            <person name="Lyhne E.K."/>
            <person name="Kogle M.E."/>
            <person name="Clum A."/>
            <person name="Lipzen A."/>
            <person name="Salamov A."/>
            <person name="Ngan C.Y."/>
            <person name="Daum C."/>
            <person name="Chiniquy J."/>
            <person name="Barry K."/>
            <person name="LaButti K."/>
            <person name="Haridas S."/>
            <person name="Simmons B.A."/>
            <person name="Magnuson J.K."/>
            <person name="Mortensen U.H."/>
            <person name="Larsen T.O."/>
            <person name="Grigoriev I.V."/>
            <person name="Baker S.E."/>
            <person name="Andersen M.R."/>
        </authorList>
    </citation>
    <scope>NUCLEOTIDE SEQUENCE [LARGE SCALE GENOMIC DNA]</scope>
    <source>
        <strain evidence="8">IBT 16806</strain>
    </source>
</reference>
<dbReference type="InterPro" id="IPR050613">
    <property type="entry name" value="Sec_Metabolite_Reg"/>
</dbReference>
<dbReference type="PROSITE" id="PS50048">
    <property type="entry name" value="ZN2_CY6_FUNGAL_2"/>
    <property type="match status" value="1"/>
</dbReference>
<evidence type="ECO:0000256" key="3">
    <source>
        <dbReference type="ARBA" id="ARBA00023125"/>
    </source>
</evidence>